<sequence>MKKILSFILSLMFIMGIVVTPIAASEKNTNANTKTVKTAVDDPEQFRAKGNISKDFYGGGSMKSTMSTKTKSNFTGKTYTHNSKFDGSVIVNGIDVSVWNDNINWTKVKNAGIKYVFIRVAARGYGKSGTIFDDSMFVKNINGAKAAGIKVGVYFFSQAITKAEARQEANYTLNKIKGYKMDLPVVMDYEYSGGSSGRLTQAKLSKTAATNICMEFLNTIKAAGYTPMLYANYSMLNYSLNKETIDAKYAVWLAHYSTSTSYNGDYTFWQYSSDGKVSGISGRVDMNFWYSAKTLKYLGNSDSKIKMSWTKISNADGYIIYRYNPTSKKYEQIKNIKNNVTTTWTNTKLKSATTYYYKIRSYTLENEKYNYGKMSEQLKVTTDPKKVKTLKVTTSTTKKINLSWSKITGASGYRLYKYSPKKKRYVHYKTLKTNKYQDKKVSKNKTYKYKVRAYRTLNGSLYFGGYSPTLKAKAVKKTLVSMKADGIIKASKVYVRQNAGTNYKKVTKVSKNKKVKVTGYKKDKKGKKWYRISFTKGKKKYSGYISSKYIKIVK</sequence>
<dbReference type="EMBL" id="QUSM01000005">
    <property type="protein sequence ID" value="RGD73618.1"/>
    <property type="molecule type" value="Genomic_DNA"/>
</dbReference>
<dbReference type="SMART" id="SM00287">
    <property type="entry name" value="SH3b"/>
    <property type="match status" value="1"/>
</dbReference>
<evidence type="ECO:0000256" key="3">
    <source>
        <dbReference type="ARBA" id="ARBA00023295"/>
    </source>
</evidence>
<evidence type="ECO:0000256" key="2">
    <source>
        <dbReference type="ARBA" id="ARBA00022801"/>
    </source>
</evidence>
<dbReference type="CDD" id="cd06414">
    <property type="entry name" value="GH25_LytC-like"/>
    <property type="match status" value="1"/>
</dbReference>
<dbReference type="InterPro" id="IPR018077">
    <property type="entry name" value="Glyco_hydro_fam25_subgr"/>
</dbReference>
<feature type="domain" description="Fibronectin type-III" evidence="5">
    <location>
        <begin position="291"/>
        <end position="385"/>
    </location>
</feature>
<evidence type="ECO:0000256" key="4">
    <source>
        <dbReference type="SAM" id="SignalP"/>
    </source>
</evidence>
<feature type="domain" description="SH3b" evidence="6">
    <location>
        <begin position="483"/>
        <end position="554"/>
    </location>
</feature>
<dbReference type="SUPFAM" id="SSF51445">
    <property type="entry name" value="(Trans)glycosidases"/>
    <property type="match status" value="1"/>
</dbReference>
<evidence type="ECO:0000313" key="8">
    <source>
        <dbReference type="Proteomes" id="UP000261212"/>
    </source>
</evidence>
<dbReference type="RefSeq" id="WP_117532590.1">
    <property type="nucleotide sequence ID" value="NZ_QUSM01000005.1"/>
</dbReference>
<name>A0A3E3DY44_9FIRM</name>
<comment type="caution">
    <text evidence="7">The sequence shown here is derived from an EMBL/GenBank/DDBJ whole genome shotgun (WGS) entry which is preliminary data.</text>
</comment>
<dbReference type="InterPro" id="IPR036116">
    <property type="entry name" value="FN3_sf"/>
</dbReference>
<gene>
    <name evidence="7" type="ORF">DW687_09720</name>
</gene>
<dbReference type="InterPro" id="IPR003646">
    <property type="entry name" value="SH3-like_bac-type"/>
</dbReference>
<dbReference type="Proteomes" id="UP000261212">
    <property type="component" value="Unassembled WGS sequence"/>
</dbReference>
<dbReference type="GO" id="GO:0016052">
    <property type="term" value="P:carbohydrate catabolic process"/>
    <property type="evidence" value="ECO:0007669"/>
    <property type="project" value="TreeGrafter"/>
</dbReference>
<dbReference type="AlphaFoldDB" id="A0A3E3DY44"/>
<evidence type="ECO:0000259" key="6">
    <source>
        <dbReference type="PROSITE" id="PS51781"/>
    </source>
</evidence>
<dbReference type="GO" id="GO:0016998">
    <property type="term" value="P:cell wall macromolecule catabolic process"/>
    <property type="evidence" value="ECO:0007669"/>
    <property type="project" value="InterPro"/>
</dbReference>
<evidence type="ECO:0000259" key="5">
    <source>
        <dbReference type="PROSITE" id="PS50853"/>
    </source>
</evidence>
<dbReference type="Gene3D" id="2.60.40.10">
    <property type="entry name" value="Immunoglobulins"/>
    <property type="match status" value="2"/>
</dbReference>
<protein>
    <recommendedName>
        <fullName evidence="9">Glycosyl hydrolase family 25</fullName>
    </recommendedName>
</protein>
<keyword evidence="2" id="KW-0378">Hydrolase</keyword>
<feature type="chain" id="PRO_5039167981" description="Glycosyl hydrolase family 25" evidence="4">
    <location>
        <begin position="24"/>
        <end position="554"/>
    </location>
</feature>
<dbReference type="PANTHER" id="PTHR34135">
    <property type="entry name" value="LYSOZYME"/>
    <property type="match status" value="1"/>
</dbReference>
<dbReference type="InterPro" id="IPR003961">
    <property type="entry name" value="FN3_dom"/>
</dbReference>
<dbReference type="SMART" id="SM00060">
    <property type="entry name" value="FN3"/>
    <property type="match status" value="2"/>
</dbReference>
<dbReference type="PROSITE" id="PS51904">
    <property type="entry name" value="GLYCOSYL_HYDROL_F25_2"/>
    <property type="match status" value="1"/>
</dbReference>
<organism evidence="7 8">
    <name type="scientific">Anaerofustis stercorihominis</name>
    <dbReference type="NCBI Taxonomy" id="214853"/>
    <lineage>
        <taxon>Bacteria</taxon>
        <taxon>Bacillati</taxon>
        <taxon>Bacillota</taxon>
        <taxon>Clostridia</taxon>
        <taxon>Eubacteriales</taxon>
        <taxon>Eubacteriaceae</taxon>
        <taxon>Anaerofustis</taxon>
    </lineage>
</organism>
<keyword evidence="3" id="KW-0326">Glycosidase</keyword>
<dbReference type="PROSITE" id="PS51781">
    <property type="entry name" value="SH3B"/>
    <property type="match status" value="1"/>
</dbReference>
<dbReference type="Pfam" id="PF01183">
    <property type="entry name" value="Glyco_hydro_25"/>
    <property type="match status" value="1"/>
</dbReference>
<dbReference type="PANTHER" id="PTHR34135:SF2">
    <property type="entry name" value="LYSOZYME"/>
    <property type="match status" value="1"/>
</dbReference>
<dbReference type="Gene3D" id="2.30.30.40">
    <property type="entry name" value="SH3 Domains"/>
    <property type="match status" value="1"/>
</dbReference>
<dbReference type="SMART" id="SM00641">
    <property type="entry name" value="Glyco_25"/>
    <property type="match status" value="1"/>
</dbReference>
<feature type="signal peptide" evidence="4">
    <location>
        <begin position="1"/>
        <end position="23"/>
    </location>
</feature>
<keyword evidence="4" id="KW-0732">Signal</keyword>
<evidence type="ECO:0008006" key="9">
    <source>
        <dbReference type="Google" id="ProtNLM"/>
    </source>
</evidence>
<dbReference type="GO" id="GO:0009253">
    <property type="term" value="P:peptidoglycan catabolic process"/>
    <property type="evidence" value="ECO:0007669"/>
    <property type="project" value="InterPro"/>
</dbReference>
<dbReference type="GO" id="GO:0003796">
    <property type="term" value="F:lysozyme activity"/>
    <property type="evidence" value="ECO:0007669"/>
    <property type="project" value="InterPro"/>
</dbReference>
<proteinExistence type="inferred from homology"/>
<evidence type="ECO:0000313" key="7">
    <source>
        <dbReference type="EMBL" id="RGD73618.1"/>
    </source>
</evidence>
<dbReference type="InterPro" id="IPR017853">
    <property type="entry name" value="GH"/>
</dbReference>
<dbReference type="SUPFAM" id="SSF49265">
    <property type="entry name" value="Fibronectin type III"/>
    <property type="match status" value="1"/>
</dbReference>
<accession>A0A3E3DY44</accession>
<reference evidence="7 8" key="1">
    <citation type="submission" date="2018-08" db="EMBL/GenBank/DDBJ databases">
        <title>A genome reference for cultivated species of the human gut microbiota.</title>
        <authorList>
            <person name="Zou Y."/>
            <person name="Xue W."/>
            <person name="Luo G."/>
        </authorList>
    </citation>
    <scope>NUCLEOTIDE SEQUENCE [LARGE SCALE GENOMIC DNA]</scope>
    <source>
        <strain evidence="7 8">AM25-6</strain>
    </source>
</reference>
<dbReference type="InterPro" id="IPR013783">
    <property type="entry name" value="Ig-like_fold"/>
</dbReference>
<dbReference type="Pfam" id="PF08239">
    <property type="entry name" value="SH3_3"/>
    <property type="match status" value="1"/>
</dbReference>
<comment type="similarity">
    <text evidence="1">Belongs to the glycosyl hydrolase 25 family.</text>
</comment>
<dbReference type="Gene3D" id="3.20.20.80">
    <property type="entry name" value="Glycosidases"/>
    <property type="match status" value="1"/>
</dbReference>
<dbReference type="InterPro" id="IPR002053">
    <property type="entry name" value="Glyco_hydro_25"/>
</dbReference>
<dbReference type="PROSITE" id="PS50853">
    <property type="entry name" value="FN3"/>
    <property type="match status" value="1"/>
</dbReference>
<evidence type="ECO:0000256" key="1">
    <source>
        <dbReference type="ARBA" id="ARBA00010646"/>
    </source>
</evidence>